<dbReference type="InterPro" id="IPR004364">
    <property type="entry name" value="Aa-tRNA-synt_II"/>
</dbReference>
<keyword evidence="4" id="KW-0648">Protein biosynthesis</keyword>
<accession>A0A7W9IJ36</accession>
<dbReference type="AlphaFoldDB" id="A0A7W9IJ36"/>
<feature type="domain" description="Aminoacyl-transfer RNA synthetases class-II family profile" evidence="6">
    <location>
        <begin position="119"/>
        <end position="345"/>
    </location>
</feature>
<dbReference type="GO" id="GO:0004816">
    <property type="term" value="F:asparagine-tRNA ligase activity"/>
    <property type="evidence" value="ECO:0007669"/>
    <property type="project" value="UniProtKB-EC"/>
</dbReference>
<dbReference type="SUPFAM" id="SSF55681">
    <property type="entry name" value="Class II aaRS and biotin synthetases"/>
    <property type="match status" value="1"/>
</dbReference>
<keyword evidence="5 7" id="KW-0030">Aminoacyl-tRNA synthetase</keyword>
<dbReference type="RefSeq" id="WP_184541148.1">
    <property type="nucleotide sequence ID" value="NZ_JACHMP010000001.1"/>
</dbReference>
<sequence length="345" mass="38390">MTSTTERASSFSTGDSKREGAGAKDRFLQIIGDPWYALLTEVQDLVTQNTVEIFSAAGLRNLHLPITTHSISSPMGLGSDSLPVEIELFNVRTYLADSMQFMLEYGCRLNQAGAYYLMPSFRGEDADATHLCQFFHSEAEIPGGIDDVMALVERYLRTMTANIFKKLGGRIKGGTKHITDFLESDHIPQITMDEAVELLGADDSLVRWHESGFPVLTRAGEKELMGRLGGFCWVVKPDHLSVPFYQAFADADGKKALAADLLIGMGETVGSGERHTTAEDVRLALKRHGVDPAPYEWYIKMREQFPMRTSGFGLGVERYICWLLNHADIRDSQLLERYNGVVTIP</sequence>
<comment type="caution">
    <text evidence="7">The sequence shown here is derived from an EMBL/GenBank/DDBJ whole genome shotgun (WGS) entry which is preliminary data.</text>
</comment>
<keyword evidence="3" id="KW-0067">ATP-binding</keyword>
<dbReference type="EC" id="6.1.1.22" evidence="7"/>
<evidence type="ECO:0000256" key="5">
    <source>
        <dbReference type="ARBA" id="ARBA00023146"/>
    </source>
</evidence>
<keyword evidence="1 7" id="KW-0436">Ligase</keyword>
<reference evidence="7 8" key="1">
    <citation type="submission" date="2020-08" db="EMBL/GenBank/DDBJ databases">
        <title>Sequencing the genomes of 1000 actinobacteria strains.</title>
        <authorList>
            <person name="Klenk H.-P."/>
        </authorList>
    </citation>
    <scope>NUCLEOTIDE SEQUENCE [LARGE SCALE GENOMIC DNA]</scope>
    <source>
        <strain evidence="7 8">DSM 46887</strain>
    </source>
</reference>
<dbReference type="PROSITE" id="PS50862">
    <property type="entry name" value="AA_TRNA_LIGASE_II"/>
    <property type="match status" value="1"/>
</dbReference>
<evidence type="ECO:0000256" key="2">
    <source>
        <dbReference type="ARBA" id="ARBA00022741"/>
    </source>
</evidence>
<dbReference type="InterPro" id="IPR045864">
    <property type="entry name" value="aa-tRNA-synth_II/BPL/LPL"/>
</dbReference>
<proteinExistence type="predicted"/>
<dbReference type="Gene3D" id="3.30.930.10">
    <property type="entry name" value="Bira Bifunctional Protein, Domain 2"/>
    <property type="match status" value="1"/>
</dbReference>
<evidence type="ECO:0000313" key="8">
    <source>
        <dbReference type="Proteomes" id="UP000540685"/>
    </source>
</evidence>
<evidence type="ECO:0000256" key="4">
    <source>
        <dbReference type="ARBA" id="ARBA00022917"/>
    </source>
</evidence>
<dbReference type="PANTHER" id="PTHR22594:SF34">
    <property type="entry name" value="ASPARAGINE--TRNA LIGASE, MITOCHONDRIAL-RELATED"/>
    <property type="match status" value="1"/>
</dbReference>
<dbReference type="InterPro" id="IPR006195">
    <property type="entry name" value="aa-tRNA-synth_II"/>
</dbReference>
<dbReference type="Proteomes" id="UP000540685">
    <property type="component" value="Unassembled WGS sequence"/>
</dbReference>
<keyword evidence="2" id="KW-0547">Nucleotide-binding</keyword>
<evidence type="ECO:0000313" key="7">
    <source>
        <dbReference type="EMBL" id="MBB5821642.1"/>
    </source>
</evidence>
<dbReference type="PANTHER" id="PTHR22594">
    <property type="entry name" value="ASPARTYL/LYSYL-TRNA SYNTHETASE"/>
    <property type="match status" value="1"/>
</dbReference>
<protein>
    <submittedName>
        <fullName evidence="7">Asparaginyl-tRNA synthetase</fullName>
        <ecNumber evidence="7">6.1.1.22</ecNumber>
    </submittedName>
</protein>
<organism evidence="7 8">
    <name type="scientific">Streptosporangium becharense</name>
    <dbReference type="NCBI Taxonomy" id="1816182"/>
    <lineage>
        <taxon>Bacteria</taxon>
        <taxon>Bacillati</taxon>
        <taxon>Actinomycetota</taxon>
        <taxon>Actinomycetes</taxon>
        <taxon>Streptosporangiales</taxon>
        <taxon>Streptosporangiaceae</taxon>
        <taxon>Streptosporangium</taxon>
    </lineage>
</organism>
<dbReference type="Pfam" id="PF00152">
    <property type="entry name" value="tRNA-synt_2"/>
    <property type="match status" value="1"/>
</dbReference>
<keyword evidence="8" id="KW-1185">Reference proteome</keyword>
<dbReference type="EMBL" id="JACHMP010000001">
    <property type="protein sequence ID" value="MBB5821642.1"/>
    <property type="molecule type" value="Genomic_DNA"/>
</dbReference>
<evidence type="ECO:0000256" key="3">
    <source>
        <dbReference type="ARBA" id="ARBA00022840"/>
    </source>
</evidence>
<evidence type="ECO:0000256" key="1">
    <source>
        <dbReference type="ARBA" id="ARBA00022598"/>
    </source>
</evidence>
<evidence type="ECO:0000259" key="6">
    <source>
        <dbReference type="PROSITE" id="PS50862"/>
    </source>
</evidence>
<dbReference type="GO" id="GO:0006421">
    <property type="term" value="P:asparaginyl-tRNA aminoacylation"/>
    <property type="evidence" value="ECO:0007669"/>
    <property type="project" value="TreeGrafter"/>
</dbReference>
<dbReference type="GO" id="GO:0005524">
    <property type="term" value="F:ATP binding"/>
    <property type="evidence" value="ECO:0007669"/>
    <property type="project" value="UniProtKB-KW"/>
</dbReference>
<name>A0A7W9IJ36_9ACTN</name>
<gene>
    <name evidence="7" type="ORF">F4562_004704</name>
</gene>